<evidence type="ECO:0000313" key="9">
    <source>
        <dbReference type="Proteomes" id="UP000218387"/>
    </source>
</evidence>
<dbReference type="InterPro" id="IPR005467">
    <property type="entry name" value="His_kinase_dom"/>
</dbReference>
<feature type="domain" description="Histidine kinase" evidence="7">
    <location>
        <begin position="233"/>
        <end position="448"/>
    </location>
</feature>
<dbReference type="AlphaFoldDB" id="A0A4P9C5G4"/>
<dbReference type="InterPro" id="IPR036890">
    <property type="entry name" value="HATPase_C_sf"/>
</dbReference>
<protein>
    <recommendedName>
        <fullName evidence="2">histidine kinase</fullName>
        <ecNumber evidence="2">2.7.13.3</ecNumber>
    </recommendedName>
</protein>
<evidence type="ECO:0000313" key="8">
    <source>
        <dbReference type="EMBL" id="QCT69881.1"/>
    </source>
</evidence>
<dbReference type="PROSITE" id="PS50109">
    <property type="entry name" value="HIS_KIN"/>
    <property type="match status" value="1"/>
</dbReference>
<dbReference type="SUPFAM" id="SSF47384">
    <property type="entry name" value="Homodimeric domain of signal transducing histidine kinase"/>
    <property type="match status" value="1"/>
</dbReference>
<dbReference type="PANTHER" id="PTHR43547:SF2">
    <property type="entry name" value="HYBRID SIGNAL TRANSDUCTION HISTIDINE KINASE C"/>
    <property type="match status" value="1"/>
</dbReference>
<name>A0A4P9C5G4_EUBML</name>
<evidence type="ECO:0000259" key="7">
    <source>
        <dbReference type="PROSITE" id="PS50109"/>
    </source>
</evidence>
<dbReference type="EMBL" id="CP029487">
    <property type="protein sequence ID" value="QCT69881.1"/>
    <property type="molecule type" value="Genomic_DNA"/>
</dbReference>
<keyword evidence="5" id="KW-0902">Two-component regulatory system</keyword>
<evidence type="ECO:0000256" key="5">
    <source>
        <dbReference type="ARBA" id="ARBA00023012"/>
    </source>
</evidence>
<comment type="catalytic activity">
    <reaction evidence="1">
        <text>ATP + protein L-histidine = ADP + protein N-phospho-L-histidine.</text>
        <dbReference type="EC" id="2.7.13.3"/>
    </reaction>
</comment>
<dbReference type="Proteomes" id="UP000218387">
    <property type="component" value="Chromosome"/>
</dbReference>
<feature type="transmembrane region" description="Helical" evidence="6">
    <location>
        <begin position="6"/>
        <end position="22"/>
    </location>
</feature>
<dbReference type="InterPro" id="IPR036097">
    <property type="entry name" value="HisK_dim/P_sf"/>
</dbReference>
<evidence type="ECO:0000256" key="2">
    <source>
        <dbReference type="ARBA" id="ARBA00012438"/>
    </source>
</evidence>
<dbReference type="InterPro" id="IPR003594">
    <property type="entry name" value="HATPase_dom"/>
</dbReference>
<keyword evidence="4 8" id="KW-0808">Transferase</keyword>
<feature type="transmembrane region" description="Helical" evidence="6">
    <location>
        <begin position="152"/>
        <end position="171"/>
    </location>
</feature>
<dbReference type="RefSeq" id="WP_096919350.1">
    <property type="nucleotide sequence ID" value="NZ_CP029487.1"/>
</dbReference>
<dbReference type="CDD" id="cd00082">
    <property type="entry name" value="HisKA"/>
    <property type="match status" value="1"/>
</dbReference>
<organism evidence="8 9">
    <name type="scientific">Eubacterium maltosivorans</name>
    <dbReference type="NCBI Taxonomy" id="2041044"/>
    <lineage>
        <taxon>Bacteria</taxon>
        <taxon>Bacillati</taxon>
        <taxon>Bacillota</taxon>
        <taxon>Clostridia</taxon>
        <taxon>Eubacteriales</taxon>
        <taxon>Eubacteriaceae</taxon>
        <taxon>Eubacterium</taxon>
    </lineage>
</organism>
<dbReference type="Pfam" id="PF00512">
    <property type="entry name" value="HisKA"/>
    <property type="match status" value="1"/>
</dbReference>
<proteinExistence type="predicted"/>
<dbReference type="Gene3D" id="3.30.565.10">
    <property type="entry name" value="Histidine kinase-like ATPase, C-terminal domain"/>
    <property type="match status" value="1"/>
</dbReference>
<keyword evidence="4 8" id="KW-0418">Kinase</keyword>
<sequence length="451" mass="49725">MWMELLASFLTFLGPLFLRYYPFRNRLRVPAWVVGLFVVAVWAGVVAGLLIFGYTAGRSVGLYRSITFVIFFTSSCFFIRDRFVRHFFVYLICYTFMAVGIGIAQFAMVRTGGGYPVMILATLLFDLITYPFIFYFFHRVLEPVMDVDNTRVWNIIWAPPLLSCMLISVATPGMLDAESVSYVVIRTLLGISSIVTCAILVICLGHVREQARKEAELAREREVAAMKEAFLHDLSHELQVPVTVVSGFAQLTGEMMDDPAVDRTAVRDNMRRVDSEAGRMERLVRQMLDAAALENGSFSLSRSAVDMAGVLGNAAEVHFPVLDDGRNTLSFQVPKPLPPVDGDRERLLQVVLNLLSNAAKHTQDGQITLSARDMGNMVEVAVADTGEGIAPERLPGLFRRYTSDSAPDSHGLGLFIAAQIVEAHGGGISIESAPGKGTTVRFTVPVIKEEG</sequence>
<dbReference type="Pfam" id="PF02518">
    <property type="entry name" value="HATPase_c"/>
    <property type="match status" value="1"/>
</dbReference>
<evidence type="ECO:0000256" key="3">
    <source>
        <dbReference type="ARBA" id="ARBA00022553"/>
    </source>
</evidence>
<dbReference type="Gene3D" id="1.10.287.130">
    <property type="match status" value="1"/>
</dbReference>
<dbReference type="CDD" id="cd00075">
    <property type="entry name" value="HATPase"/>
    <property type="match status" value="1"/>
</dbReference>
<dbReference type="SUPFAM" id="SSF55874">
    <property type="entry name" value="ATPase domain of HSP90 chaperone/DNA topoisomerase II/histidine kinase"/>
    <property type="match status" value="1"/>
</dbReference>
<feature type="transmembrane region" description="Helical" evidence="6">
    <location>
        <begin position="115"/>
        <end position="137"/>
    </location>
</feature>
<evidence type="ECO:0000256" key="4">
    <source>
        <dbReference type="ARBA" id="ARBA00022777"/>
    </source>
</evidence>
<evidence type="ECO:0000256" key="6">
    <source>
        <dbReference type="SAM" id="Phobius"/>
    </source>
</evidence>
<keyword evidence="3" id="KW-0597">Phosphoprotein</keyword>
<dbReference type="InterPro" id="IPR003661">
    <property type="entry name" value="HisK_dim/P_dom"/>
</dbReference>
<keyword evidence="6" id="KW-0812">Transmembrane</keyword>
<keyword evidence="6" id="KW-0472">Membrane</keyword>
<dbReference type="GO" id="GO:0000155">
    <property type="term" value="F:phosphorelay sensor kinase activity"/>
    <property type="evidence" value="ECO:0007669"/>
    <property type="project" value="InterPro"/>
</dbReference>
<keyword evidence="6" id="KW-1133">Transmembrane helix</keyword>
<dbReference type="KEGG" id="emt:CPZ25_000690"/>
<gene>
    <name evidence="8" type="ORF">CPZ25_000690</name>
</gene>
<keyword evidence="9" id="KW-1185">Reference proteome</keyword>
<feature type="transmembrane region" description="Helical" evidence="6">
    <location>
        <begin position="183"/>
        <end position="204"/>
    </location>
</feature>
<evidence type="ECO:0000256" key="1">
    <source>
        <dbReference type="ARBA" id="ARBA00000085"/>
    </source>
</evidence>
<feature type="transmembrane region" description="Helical" evidence="6">
    <location>
        <begin position="62"/>
        <end position="80"/>
    </location>
</feature>
<dbReference type="EC" id="2.7.13.3" evidence="2"/>
<dbReference type="PRINTS" id="PR00344">
    <property type="entry name" value="BCTRLSENSOR"/>
</dbReference>
<reference evidence="8 9" key="1">
    <citation type="submission" date="2018-05" db="EMBL/GenBank/DDBJ databases">
        <title>Genome comparison of Eubacterium sp.</title>
        <authorList>
            <person name="Feng Y."/>
            <person name="Sanchez-Andrea I."/>
            <person name="Stams A.J.M."/>
            <person name="De Vos W.M."/>
        </authorList>
    </citation>
    <scope>NUCLEOTIDE SEQUENCE [LARGE SCALE GENOMIC DNA]</scope>
    <source>
        <strain evidence="8 9">YI</strain>
    </source>
</reference>
<feature type="transmembrane region" description="Helical" evidence="6">
    <location>
        <begin position="29"/>
        <end position="56"/>
    </location>
</feature>
<feature type="transmembrane region" description="Helical" evidence="6">
    <location>
        <begin position="87"/>
        <end position="109"/>
    </location>
</feature>
<dbReference type="PANTHER" id="PTHR43547">
    <property type="entry name" value="TWO-COMPONENT HISTIDINE KINASE"/>
    <property type="match status" value="1"/>
</dbReference>
<dbReference type="InterPro" id="IPR004358">
    <property type="entry name" value="Sig_transdc_His_kin-like_C"/>
</dbReference>
<dbReference type="SMART" id="SM00388">
    <property type="entry name" value="HisKA"/>
    <property type="match status" value="1"/>
</dbReference>
<accession>A0A4P9C5G4</accession>
<dbReference type="SMART" id="SM00387">
    <property type="entry name" value="HATPase_c"/>
    <property type="match status" value="1"/>
</dbReference>